<dbReference type="GO" id="GO:0006412">
    <property type="term" value="P:translation"/>
    <property type="evidence" value="ECO:0007669"/>
    <property type="project" value="InterPro"/>
</dbReference>
<keyword evidence="3" id="KW-0809">Transit peptide</keyword>
<evidence type="ECO:0000256" key="1">
    <source>
        <dbReference type="ARBA" id="ARBA00004173"/>
    </source>
</evidence>
<evidence type="ECO:0000256" key="4">
    <source>
        <dbReference type="ARBA" id="ARBA00023004"/>
    </source>
</evidence>
<dbReference type="Proteomes" id="UP001515480">
    <property type="component" value="Unassembled WGS sequence"/>
</dbReference>
<evidence type="ECO:0000256" key="2">
    <source>
        <dbReference type="ARBA" id="ARBA00022723"/>
    </source>
</evidence>
<reference evidence="9 10" key="1">
    <citation type="journal article" date="2024" name="Science">
        <title>Giant polyketide synthase enzymes in the biosynthesis of giant marine polyether toxins.</title>
        <authorList>
            <person name="Fallon T.R."/>
            <person name="Shende V.V."/>
            <person name="Wierzbicki I.H."/>
            <person name="Pendleton A.L."/>
            <person name="Watervoot N.F."/>
            <person name="Auber R.P."/>
            <person name="Gonzalez D.J."/>
            <person name="Wisecaver J.H."/>
            <person name="Moore B.S."/>
        </authorList>
    </citation>
    <scope>NUCLEOTIDE SEQUENCE [LARGE SCALE GENOMIC DNA]</scope>
    <source>
        <strain evidence="9 10">12B1</strain>
    </source>
</reference>
<dbReference type="GO" id="GO:0046872">
    <property type="term" value="F:metal ion binding"/>
    <property type="evidence" value="ECO:0007669"/>
    <property type="project" value="UniProtKB-KW"/>
</dbReference>
<keyword evidence="4" id="KW-0408">Iron</keyword>
<evidence type="ECO:0000313" key="10">
    <source>
        <dbReference type="Proteomes" id="UP001515480"/>
    </source>
</evidence>
<feature type="compositionally biased region" description="Gly residues" evidence="8">
    <location>
        <begin position="223"/>
        <end position="244"/>
    </location>
</feature>
<evidence type="ECO:0000256" key="5">
    <source>
        <dbReference type="ARBA" id="ARBA00023014"/>
    </source>
</evidence>
<dbReference type="Gene3D" id="3.40.50.150">
    <property type="entry name" value="Vaccinia Virus protein VP39"/>
    <property type="match status" value="1"/>
</dbReference>
<dbReference type="InterPro" id="IPR015324">
    <property type="entry name" value="Ribosomal_Rsm22-like"/>
</dbReference>
<accession>A0AB34JTY1</accession>
<dbReference type="GO" id="GO:0008168">
    <property type="term" value="F:methyltransferase activity"/>
    <property type="evidence" value="ECO:0007669"/>
    <property type="project" value="InterPro"/>
</dbReference>
<dbReference type="InterPro" id="IPR029063">
    <property type="entry name" value="SAM-dependent_MTases_sf"/>
</dbReference>
<dbReference type="Pfam" id="PF09243">
    <property type="entry name" value="Rsm22"/>
    <property type="match status" value="2"/>
</dbReference>
<dbReference type="PANTHER" id="PTHR13184">
    <property type="entry name" value="37S RIBOSOMAL PROTEIN S22"/>
    <property type="match status" value="1"/>
</dbReference>
<feature type="region of interest" description="Disordered" evidence="8">
    <location>
        <begin position="56"/>
        <end position="80"/>
    </location>
</feature>
<comment type="function">
    <text evidence="7">Mitochondrial ribosome (mitoribosome) assembly factor. Binds at the interface of the head and body domains of the mitochondrial small ribosomal subunit (mt-SSU), occluding the mRNA channel and preventing compaction of the head domain towards the body. Probable inactive methyltransferase: retains the characteristic folding and ability to bind S-adenosyl-L-methionine, but it probably lost its methyltransferase activity.</text>
</comment>
<keyword evidence="5" id="KW-0411">Iron-sulfur</keyword>
<feature type="compositionally biased region" description="Low complexity" evidence="8">
    <location>
        <begin position="1"/>
        <end position="11"/>
    </location>
</feature>
<feature type="region of interest" description="Disordered" evidence="8">
    <location>
        <begin position="216"/>
        <end position="244"/>
    </location>
</feature>
<evidence type="ECO:0000256" key="6">
    <source>
        <dbReference type="ARBA" id="ARBA00023128"/>
    </source>
</evidence>
<feature type="region of interest" description="Disordered" evidence="8">
    <location>
        <begin position="1"/>
        <end position="44"/>
    </location>
</feature>
<comment type="subcellular location">
    <subcellularLocation>
        <location evidence="1">Mitochondrion</location>
    </subcellularLocation>
</comment>
<dbReference type="SUPFAM" id="SSF53335">
    <property type="entry name" value="S-adenosyl-L-methionine-dependent methyltransferases"/>
    <property type="match status" value="1"/>
</dbReference>
<evidence type="ECO:0000256" key="7">
    <source>
        <dbReference type="ARBA" id="ARBA00045681"/>
    </source>
</evidence>
<dbReference type="EMBL" id="JBGBPQ010000005">
    <property type="protein sequence ID" value="KAL1524482.1"/>
    <property type="molecule type" value="Genomic_DNA"/>
</dbReference>
<dbReference type="GO" id="GO:0051536">
    <property type="term" value="F:iron-sulfur cluster binding"/>
    <property type="evidence" value="ECO:0007669"/>
    <property type="project" value="UniProtKB-KW"/>
</dbReference>
<keyword evidence="6" id="KW-0496">Mitochondrion</keyword>
<name>A0AB34JTY1_PRYPA</name>
<evidence type="ECO:0000256" key="3">
    <source>
        <dbReference type="ARBA" id="ARBA00022946"/>
    </source>
</evidence>
<evidence type="ECO:0000313" key="9">
    <source>
        <dbReference type="EMBL" id="KAL1524482.1"/>
    </source>
</evidence>
<evidence type="ECO:0000256" key="8">
    <source>
        <dbReference type="SAM" id="MobiDB-lite"/>
    </source>
</evidence>
<sequence length="492" mass="53096">MAMRRASAAARALRRCSTRPLSSTARPLHSAAVDPPRRPPPSIDLADLEYEEYYYDDDEPRPSSARHQLSRHEREEISESVPPHLMKGEHLNLVRMPWALDAALQRYSIPRIKAAQAVRADGATHEPTIDDFVALRLDLSFGACRRAMHEVSCRLPDFTPARVLEFGAGLAPGCWAAHATWPATAAYVAVESNTTLRSTGESLALAAADAGDSPSVTWASSLGGEGGGKGGGEGGGEVGGGEGAGTAAYGEGAASGRRGEGVRGTFDLVMSAYALSALPGKGQCVALDALWERTAEGGVLVLIEQKLGAEAMSAARLQLLAKSDAHLLAPHPPNAHRAATEGELPWAGWLSRSPRSLMGAAKRSNVLEKVTSCHLLQNVEESVARQAHQVKLRRGRERRVVTEMFGYLLCLKVPEGSEIPADGMWGRRPYGRVITVPRKRRKHTLLDVLTPEGTLEPFVATRSKSNPRDYRYLRKVTQGDTVAMEMLIRKSA</sequence>
<gene>
    <name evidence="9" type="ORF">AB1Y20_019376</name>
</gene>
<dbReference type="GO" id="GO:0003735">
    <property type="term" value="F:structural constituent of ribosome"/>
    <property type="evidence" value="ECO:0007669"/>
    <property type="project" value="TreeGrafter"/>
</dbReference>
<dbReference type="PANTHER" id="PTHR13184:SF5">
    <property type="entry name" value="METHYLTRANSFERASE-LIKE PROTEIN 17, MITOCHONDRIAL"/>
    <property type="match status" value="1"/>
</dbReference>
<dbReference type="GO" id="GO:0005763">
    <property type="term" value="C:mitochondrial small ribosomal subunit"/>
    <property type="evidence" value="ECO:0007669"/>
    <property type="project" value="TreeGrafter"/>
</dbReference>
<dbReference type="AlphaFoldDB" id="A0AB34JTY1"/>
<proteinExistence type="predicted"/>
<protein>
    <submittedName>
        <fullName evidence="9">Uncharacterized protein</fullName>
    </submittedName>
</protein>
<keyword evidence="2" id="KW-0479">Metal-binding</keyword>
<organism evidence="9 10">
    <name type="scientific">Prymnesium parvum</name>
    <name type="common">Toxic golden alga</name>
    <dbReference type="NCBI Taxonomy" id="97485"/>
    <lineage>
        <taxon>Eukaryota</taxon>
        <taxon>Haptista</taxon>
        <taxon>Haptophyta</taxon>
        <taxon>Prymnesiophyceae</taxon>
        <taxon>Prymnesiales</taxon>
        <taxon>Prymnesiaceae</taxon>
        <taxon>Prymnesium</taxon>
    </lineage>
</organism>
<dbReference type="InterPro" id="IPR052571">
    <property type="entry name" value="Mt_RNA_Methyltransferase"/>
</dbReference>
<keyword evidence="10" id="KW-1185">Reference proteome</keyword>
<comment type="caution">
    <text evidence="9">The sequence shown here is derived from an EMBL/GenBank/DDBJ whole genome shotgun (WGS) entry which is preliminary data.</text>
</comment>